<organism evidence="1 2">
    <name type="scientific">Halosquirtibacter laminarini</name>
    <dbReference type="NCBI Taxonomy" id="3374600"/>
    <lineage>
        <taxon>Bacteria</taxon>
        <taxon>Pseudomonadati</taxon>
        <taxon>Bacteroidota</taxon>
        <taxon>Bacteroidia</taxon>
        <taxon>Marinilabiliales</taxon>
        <taxon>Prolixibacteraceae</taxon>
        <taxon>Halosquirtibacter</taxon>
    </lineage>
</organism>
<evidence type="ECO:0000313" key="1">
    <source>
        <dbReference type="EMBL" id="QZE13725.1"/>
    </source>
</evidence>
<reference evidence="1" key="1">
    <citation type="submission" date="2021-08" db="EMBL/GenBank/DDBJ databases">
        <title>Novel anaerobic bacterium isolated from sea squirt in East Sea, Republic of Korea.</title>
        <authorList>
            <person name="Nguyen T.H."/>
            <person name="Li Z."/>
            <person name="Lee Y.-J."/>
            <person name="Ko J."/>
            <person name="Kim S.-G."/>
        </authorList>
    </citation>
    <scope>NUCLEOTIDE SEQUENCE</scope>
    <source>
        <strain evidence="1">KCTC 25031</strain>
    </source>
</reference>
<name>A0AC61NHJ9_9BACT</name>
<evidence type="ECO:0000313" key="2">
    <source>
        <dbReference type="Proteomes" id="UP000826212"/>
    </source>
</evidence>
<sequence>MNTFFKSTIQVFGLLSLSIFICCSSPQNNKTKDDNKHVVSEKKSFPKDFNKLFDGDPLVGGTRVAVDKLIDAVVFSNVMNCELNDHGKKWSFHLAKNSINELVDNKADLTMMVWEYHNEHSVEQSNPDIEFVTSISTSAREGFVVPDYSGVLSCNDLNIKRESFNDTIFVLENWDFHIKQAKDINNFLDEKMIIKECSELELLSDIERLYQNNKNFVASGWYPSVMFGLMELSLIDRPNRSASGIVDINIYARKDWVRSHPHEIIMMKKLRLNNDFYLFAIDAILKNRDDLSRAARVIYDSKKVDFERLMHSH</sequence>
<keyword evidence="2" id="KW-1185">Reference proteome</keyword>
<gene>
    <name evidence="1" type="ORF">K4L44_14320</name>
</gene>
<dbReference type="EMBL" id="CP081303">
    <property type="protein sequence ID" value="QZE13725.1"/>
    <property type="molecule type" value="Genomic_DNA"/>
</dbReference>
<dbReference type="Proteomes" id="UP000826212">
    <property type="component" value="Chromosome"/>
</dbReference>
<proteinExistence type="predicted"/>
<protein>
    <submittedName>
        <fullName evidence="1">Uncharacterized protein</fullName>
    </submittedName>
</protein>
<accession>A0AC61NHJ9</accession>